<organism evidence="2 3">
    <name type="scientific">Solimonas marina</name>
    <dbReference type="NCBI Taxonomy" id="2714601"/>
    <lineage>
        <taxon>Bacteria</taxon>
        <taxon>Pseudomonadati</taxon>
        <taxon>Pseudomonadota</taxon>
        <taxon>Gammaproteobacteria</taxon>
        <taxon>Nevskiales</taxon>
        <taxon>Nevskiaceae</taxon>
        <taxon>Solimonas</taxon>
    </lineage>
</organism>
<evidence type="ECO:0000313" key="3">
    <source>
        <dbReference type="Proteomes" id="UP000653472"/>
    </source>
</evidence>
<dbReference type="EMBL" id="JAAVXB010000002">
    <property type="protein sequence ID" value="NKF21531.1"/>
    <property type="molecule type" value="Genomic_DNA"/>
</dbReference>
<keyword evidence="3" id="KW-1185">Reference proteome</keyword>
<evidence type="ECO:0000259" key="1">
    <source>
        <dbReference type="Pfam" id="PF24623"/>
    </source>
</evidence>
<dbReference type="RefSeq" id="WP_168146790.1">
    <property type="nucleotide sequence ID" value="NZ_JAAVXB010000002.1"/>
</dbReference>
<name>A0A970B8M3_9GAMM</name>
<dbReference type="Proteomes" id="UP000653472">
    <property type="component" value="Unassembled WGS sequence"/>
</dbReference>
<accession>A0A970B8M3</accession>
<dbReference type="AlphaFoldDB" id="A0A970B8M3"/>
<sequence length="115" mass="12675">MTSSLQIGLIAYQATPNLVFVRIPNEKGRWMLTDRCVAEVDCSYCGSVAGEPCKNRGSYWDGSPLRYRAGTHSARRDGARKKLGWGYRSAGAKPKLRLRPEDIEAAQSIVGDEGQ</sequence>
<dbReference type="InterPro" id="IPR056911">
    <property type="entry name" value="Phage_Znf_bind_put"/>
</dbReference>
<dbReference type="Pfam" id="PF24623">
    <property type="entry name" value="Phage_zn_bind_8"/>
    <property type="match status" value="1"/>
</dbReference>
<proteinExistence type="predicted"/>
<feature type="domain" description="DNA-binding phage zinc finger" evidence="1">
    <location>
        <begin position="38"/>
        <end position="80"/>
    </location>
</feature>
<protein>
    <recommendedName>
        <fullName evidence="1">DNA-binding phage zinc finger domain-containing protein</fullName>
    </recommendedName>
</protein>
<comment type="caution">
    <text evidence="2">The sequence shown here is derived from an EMBL/GenBank/DDBJ whole genome shotgun (WGS) entry which is preliminary data.</text>
</comment>
<gene>
    <name evidence="2" type="ORF">G7Y82_04320</name>
</gene>
<reference evidence="2" key="1">
    <citation type="submission" date="2020-03" db="EMBL/GenBank/DDBJ databases">
        <title>Solimonas marina sp. nov., isolated from deep seawater of the Pacific Ocean.</title>
        <authorList>
            <person name="Liu X."/>
            <person name="Lai Q."/>
            <person name="Sun F."/>
            <person name="Gai Y."/>
            <person name="Li G."/>
            <person name="Shao Z."/>
        </authorList>
    </citation>
    <scope>NUCLEOTIDE SEQUENCE</scope>
    <source>
        <strain evidence="2">C16B3</strain>
    </source>
</reference>
<evidence type="ECO:0000313" key="2">
    <source>
        <dbReference type="EMBL" id="NKF21531.1"/>
    </source>
</evidence>